<feature type="compositionally biased region" description="Polar residues" evidence="1">
    <location>
        <begin position="257"/>
        <end position="268"/>
    </location>
</feature>
<sequence>MVGSPLKGADAFIVKRRPVLRALTYAALFIMCIINLSMLSSSWSNAEFMRRNGSFTGAFNIASSLATMVASGLLAIATAMLIRENTNGWPLSRFSLRMTSDQTEKIIACFMVAWWFALSFSISNMLFVFRDDIRRCINYRSHRPKHGSVVDLKALQVAATACTVFKGSVVLNWMIWLTWAVRAWRTFTRSNIHFDSNIFREPSNSELDMYSIKPVGPPMLINPATFSPRHPGAPGGANQQQMQQQVLNDSHYDDSASEQTNESQQYRINANEPVNCPNCRHSIYNRREHHQQELPQPRQAPVYHQAVMFTQNRPANNNVMAHHMQKNVAQQQNHAGNCCQTPVVGTATLATEPVVVPLSR</sequence>
<comment type="caution">
    <text evidence="3">The sequence shown here is derived from an EMBL/GenBank/DDBJ whole genome shotgun (WGS) entry which is preliminary data.</text>
</comment>
<feature type="transmembrane region" description="Helical" evidence="2">
    <location>
        <begin position="61"/>
        <end position="82"/>
    </location>
</feature>
<dbReference type="EMBL" id="JANBOH010000044">
    <property type="protein sequence ID" value="KAJ1646958.1"/>
    <property type="molecule type" value="Genomic_DNA"/>
</dbReference>
<proteinExistence type="predicted"/>
<evidence type="ECO:0000313" key="4">
    <source>
        <dbReference type="Proteomes" id="UP001145021"/>
    </source>
</evidence>
<dbReference type="Proteomes" id="UP001145021">
    <property type="component" value="Unassembled WGS sequence"/>
</dbReference>
<dbReference type="AlphaFoldDB" id="A0A9W8CJU1"/>
<feature type="region of interest" description="Disordered" evidence="1">
    <location>
        <begin position="222"/>
        <end position="268"/>
    </location>
</feature>
<keyword evidence="2" id="KW-1133">Transmembrane helix</keyword>
<keyword evidence="2" id="KW-0812">Transmembrane</keyword>
<feature type="transmembrane region" description="Helical" evidence="2">
    <location>
        <begin position="106"/>
        <end position="129"/>
    </location>
</feature>
<reference evidence="3" key="1">
    <citation type="submission" date="2022-07" db="EMBL/GenBank/DDBJ databases">
        <title>Phylogenomic reconstructions and comparative analyses of Kickxellomycotina fungi.</title>
        <authorList>
            <person name="Reynolds N.K."/>
            <person name="Stajich J.E."/>
            <person name="Barry K."/>
            <person name="Grigoriev I.V."/>
            <person name="Crous P."/>
            <person name="Smith M.E."/>
        </authorList>
    </citation>
    <scope>NUCLEOTIDE SEQUENCE</scope>
    <source>
        <strain evidence="3">NBRC 105413</strain>
    </source>
</reference>
<feature type="transmembrane region" description="Helical" evidence="2">
    <location>
        <begin position="22"/>
        <end position="41"/>
    </location>
</feature>
<organism evidence="3 4">
    <name type="scientific">Coemansia asiatica</name>
    <dbReference type="NCBI Taxonomy" id="1052880"/>
    <lineage>
        <taxon>Eukaryota</taxon>
        <taxon>Fungi</taxon>
        <taxon>Fungi incertae sedis</taxon>
        <taxon>Zoopagomycota</taxon>
        <taxon>Kickxellomycotina</taxon>
        <taxon>Kickxellomycetes</taxon>
        <taxon>Kickxellales</taxon>
        <taxon>Kickxellaceae</taxon>
        <taxon>Coemansia</taxon>
    </lineage>
</organism>
<evidence type="ECO:0000313" key="3">
    <source>
        <dbReference type="EMBL" id="KAJ1646958.1"/>
    </source>
</evidence>
<keyword evidence="2" id="KW-0472">Membrane</keyword>
<keyword evidence="4" id="KW-1185">Reference proteome</keyword>
<evidence type="ECO:0000256" key="2">
    <source>
        <dbReference type="SAM" id="Phobius"/>
    </source>
</evidence>
<gene>
    <name evidence="3" type="ORF">LPJ64_001632</name>
</gene>
<name>A0A9W8CJU1_9FUNG</name>
<protein>
    <submittedName>
        <fullName evidence="3">Uncharacterized protein</fullName>
    </submittedName>
</protein>
<accession>A0A9W8CJU1</accession>
<evidence type="ECO:0000256" key="1">
    <source>
        <dbReference type="SAM" id="MobiDB-lite"/>
    </source>
</evidence>